<sequence>MSFEFLTFLAYSPRGKTDIEINSRTVAGSCKNGDVTFSTRLSQRIEEADLSE</sequence>
<evidence type="ECO:0000313" key="2">
    <source>
        <dbReference type="Proteomes" id="UP000191112"/>
    </source>
</evidence>
<reference evidence="1 2" key="1">
    <citation type="submission" date="2017-02" db="EMBL/GenBank/DDBJ databases">
        <authorList>
            <person name="Peterson S.W."/>
        </authorList>
    </citation>
    <scope>NUCLEOTIDE SEQUENCE [LARGE SCALE GENOMIC DNA]</scope>
    <source>
        <strain evidence="1 2">DSM 22323</strain>
    </source>
</reference>
<keyword evidence="2" id="KW-1185">Reference proteome</keyword>
<dbReference type="STRING" id="619805.SAMN05660477_00353"/>
<organism evidence="1 2">
    <name type="scientific">Soonwooa buanensis</name>
    <dbReference type="NCBI Taxonomy" id="619805"/>
    <lineage>
        <taxon>Bacteria</taxon>
        <taxon>Pseudomonadati</taxon>
        <taxon>Bacteroidota</taxon>
        <taxon>Flavobacteriia</taxon>
        <taxon>Flavobacteriales</taxon>
        <taxon>Weeksellaceae</taxon>
        <taxon>Chryseobacterium group</taxon>
        <taxon>Soonwooa</taxon>
    </lineage>
</organism>
<protein>
    <submittedName>
        <fullName evidence="1">Uncharacterized protein</fullName>
    </submittedName>
</protein>
<gene>
    <name evidence="1" type="ORF">SAMN05660477_00353</name>
</gene>
<dbReference type="AlphaFoldDB" id="A0A1T5CUA1"/>
<dbReference type="Proteomes" id="UP000191112">
    <property type="component" value="Unassembled WGS sequence"/>
</dbReference>
<dbReference type="EMBL" id="FUYZ01000001">
    <property type="protein sequence ID" value="SKB62903.1"/>
    <property type="molecule type" value="Genomic_DNA"/>
</dbReference>
<name>A0A1T5CUA1_9FLAO</name>
<proteinExistence type="predicted"/>
<evidence type="ECO:0000313" key="1">
    <source>
        <dbReference type="EMBL" id="SKB62903.1"/>
    </source>
</evidence>
<accession>A0A1T5CUA1</accession>